<dbReference type="RefSeq" id="WP_218564496.1">
    <property type="nucleotide sequence ID" value="NZ_UHIA01000002.1"/>
</dbReference>
<protein>
    <recommendedName>
        <fullName evidence="3">Single-stranded DNA-binding protein</fullName>
    </recommendedName>
</protein>
<evidence type="ECO:0000313" key="6">
    <source>
        <dbReference type="Proteomes" id="UP000254575"/>
    </source>
</evidence>
<dbReference type="InterPro" id="IPR011344">
    <property type="entry name" value="ssDNA-bd"/>
</dbReference>
<dbReference type="GO" id="GO:0009295">
    <property type="term" value="C:nucleoid"/>
    <property type="evidence" value="ECO:0007669"/>
    <property type="project" value="TreeGrafter"/>
</dbReference>
<evidence type="ECO:0000313" key="5">
    <source>
        <dbReference type="EMBL" id="SUO90228.1"/>
    </source>
</evidence>
<dbReference type="NCBIfam" id="TIGR00621">
    <property type="entry name" value="ssb"/>
    <property type="match status" value="1"/>
</dbReference>
<dbReference type="Pfam" id="PF00436">
    <property type="entry name" value="SSB"/>
    <property type="match status" value="1"/>
</dbReference>
<dbReference type="GO" id="GO:0006260">
    <property type="term" value="P:DNA replication"/>
    <property type="evidence" value="ECO:0007669"/>
    <property type="project" value="InterPro"/>
</dbReference>
<evidence type="ECO:0000256" key="2">
    <source>
        <dbReference type="PROSITE-ProRule" id="PRU00252"/>
    </source>
</evidence>
<dbReference type="SUPFAM" id="SSF50249">
    <property type="entry name" value="Nucleic acid-binding proteins"/>
    <property type="match status" value="1"/>
</dbReference>
<dbReference type="AlphaFoldDB" id="A0A380MHL6"/>
<keyword evidence="6" id="KW-1185">Reference proteome</keyword>
<dbReference type="PANTHER" id="PTHR10302">
    <property type="entry name" value="SINGLE-STRANDED DNA-BINDING PROTEIN"/>
    <property type="match status" value="1"/>
</dbReference>
<dbReference type="NCBIfam" id="NF006039">
    <property type="entry name" value="PRK08182.1"/>
    <property type="match status" value="1"/>
</dbReference>
<dbReference type="CDD" id="cd04496">
    <property type="entry name" value="SSB_OBF"/>
    <property type="match status" value="1"/>
</dbReference>
<feature type="region of interest" description="Disordered" evidence="4">
    <location>
        <begin position="124"/>
        <end position="171"/>
    </location>
</feature>
<sequence length="171" mass="18783">MGAKITLKGRLGGEPTYGETREGKPWISFSLRQDHMVRSGKKLADGRDEYVDNGGFWMQVVWFSRKAEKAAEILKKGAAVVVSGDLRAEQWESKETGELQSGFKVVADEVSLDFIGLESVTYQSKEFSSAPTPRPNIGKGKSSDGAGQAGAQNRSEFPSQDFDDRDDDLPF</sequence>
<evidence type="ECO:0000256" key="3">
    <source>
        <dbReference type="RuleBase" id="RU000524"/>
    </source>
</evidence>
<dbReference type="InterPro" id="IPR000424">
    <property type="entry name" value="Primosome_PriB/ssb"/>
</dbReference>
<keyword evidence="1 2" id="KW-0238">DNA-binding</keyword>
<gene>
    <name evidence="5" type="primary">ssb_1</name>
    <name evidence="5" type="ORF">NCTC10717_00023</name>
</gene>
<organism evidence="5 6">
    <name type="scientific">Suttonella indologenes</name>
    <dbReference type="NCBI Taxonomy" id="13276"/>
    <lineage>
        <taxon>Bacteria</taxon>
        <taxon>Pseudomonadati</taxon>
        <taxon>Pseudomonadota</taxon>
        <taxon>Gammaproteobacteria</taxon>
        <taxon>Cardiobacteriales</taxon>
        <taxon>Cardiobacteriaceae</taxon>
        <taxon>Suttonella</taxon>
    </lineage>
</organism>
<feature type="compositionally biased region" description="Acidic residues" evidence="4">
    <location>
        <begin position="161"/>
        <end position="171"/>
    </location>
</feature>
<evidence type="ECO:0000256" key="1">
    <source>
        <dbReference type="ARBA" id="ARBA00023125"/>
    </source>
</evidence>
<dbReference type="InterPro" id="IPR012340">
    <property type="entry name" value="NA-bd_OB-fold"/>
</dbReference>
<dbReference type="EMBL" id="UHIA01000002">
    <property type="protein sequence ID" value="SUO90228.1"/>
    <property type="molecule type" value="Genomic_DNA"/>
</dbReference>
<accession>A0A380MHL6</accession>
<dbReference type="PROSITE" id="PS50935">
    <property type="entry name" value="SSB"/>
    <property type="match status" value="1"/>
</dbReference>
<evidence type="ECO:0000256" key="4">
    <source>
        <dbReference type="SAM" id="MobiDB-lite"/>
    </source>
</evidence>
<reference evidence="5 6" key="1">
    <citation type="submission" date="2018-06" db="EMBL/GenBank/DDBJ databases">
        <authorList>
            <consortium name="Pathogen Informatics"/>
            <person name="Doyle S."/>
        </authorList>
    </citation>
    <scope>NUCLEOTIDE SEQUENCE [LARGE SCALE GENOMIC DNA]</scope>
    <source>
        <strain evidence="5 6">NCTC10717</strain>
    </source>
</reference>
<dbReference type="Proteomes" id="UP000254575">
    <property type="component" value="Unassembled WGS sequence"/>
</dbReference>
<dbReference type="GO" id="GO:0003697">
    <property type="term" value="F:single-stranded DNA binding"/>
    <property type="evidence" value="ECO:0007669"/>
    <property type="project" value="InterPro"/>
</dbReference>
<dbReference type="Gene3D" id="2.40.50.140">
    <property type="entry name" value="Nucleic acid-binding proteins"/>
    <property type="match status" value="1"/>
</dbReference>
<name>A0A380MHL6_9GAMM</name>
<dbReference type="PANTHER" id="PTHR10302:SF0">
    <property type="entry name" value="SINGLE-STRANDED DNA-BINDING PROTEIN, MITOCHONDRIAL"/>
    <property type="match status" value="1"/>
</dbReference>
<proteinExistence type="predicted"/>